<keyword evidence="3" id="KW-0103">Bromodomain</keyword>
<feature type="domain" description="Zn(2)-C6 fungal-type" evidence="6">
    <location>
        <begin position="233"/>
        <end position="260"/>
    </location>
</feature>
<dbReference type="EMBL" id="HBIV01006714">
    <property type="protein sequence ID" value="CAE0651450.1"/>
    <property type="molecule type" value="Transcribed_RNA"/>
</dbReference>
<feature type="compositionally biased region" description="Polar residues" evidence="5">
    <location>
        <begin position="202"/>
        <end position="211"/>
    </location>
</feature>
<dbReference type="InterPro" id="IPR036864">
    <property type="entry name" value="Zn2-C6_fun-type_DNA-bd_sf"/>
</dbReference>
<evidence type="ECO:0000256" key="4">
    <source>
        <dbReference type="PROSITE-ProRule" id="PRU00023"/>
    </source>
</evidence>
<dbReference type="Gene3D" id="1.25.40.20">
    <property type="entry name" value="Ankyrin repeat-containing domain"/>
    <property type="match status" value="1"/>
</dbReference>
<dbReference type="GO" id="GO:0000981">
    <property type="term" value="F:DNA-binding transcription factor activity, RNA polymerase II-specific"/>
    <property type="evidence" value="ECO:0007669"/>
    <property type="project" value="InterPro"/>
</dbReference>
<dbReference type="InterPro" id="IPR036770">
    <property type="entry name" value="Ankyrin_rpt-contain_sf"/>
</dbReference>
<dbReference type="Gene3D" id="1.20.920.10">
    <property type="entry name" value="Bromodomain-like"/>
    <property type="match status" value="1"/>
</dbReference>
<evidence type="ECO:0000256" key="5">
    <source>
        <dbReference type="SAM" id="MobiDB-lite"/>
    </source>
</evidence>
<dbReference type="PANTHER" id="PTHR24171">
    <property type="entry name" value="ANKYRIN REPEAT DOMAIN-CONTAINING PROTEIN 39-RELATED"/>
    <property type="match status" value="1"/>
</dbReference>
<dbReference type="EMBL" id="HBIV01006716">
    <property type="protein sequence ID" value="CAE0651453.1"/>
    <property type="molecule type" value="Transcribed_RNA"/>
</dbReference>
<sequence length="493" mass="56543">MYPRASGVNFVGAMKASHQRGGLRQRKSIPRENPKIRTRERLSSELNGYDVHMHVRPRRSTTRFPMLRPMDESERQLHAFARQNNVKGIEMLLEEDLPPQVNCKCKRGLTALFWASDRGNLEAAKKLIEAKADINFCGGRGVSPLMCAASAGHMELVKFLLKHGADLRARDIQGETALDLARSEGRREIQQYLERQEHEISNQKNPKQRSSLARGRKSPQTETTCSSNRVKIACVRCRQKKRRCEERRPCSKCMKDGVPCEEIPPDQIQKRGSKKGKKLVQKDGHAAAKAMKEDFAEMNWDDEKYKLQSYKTLEEDETVEAIAEDFKVSTKSVLSLNRGRYKGLSAKARLRKGTSIFVRGVMRNKKGQWCDARTKEVVLMGQMGPEPPKKGKEEKKISFDSKKNVSEARWLGKWQERCVLLLRRFQKLPLTWLFVDLEPRGARSSRSVGYPPLNLTAIFKKLEDGVYRGKAHVFEDVRTMFDETMRNYDSSVR</sequence>
<dbReference type="SUPFAM" id="SSF57701">
    <property type="entry name" value="Zn2/Cys6 DNA-binding domain"/>
    <property type="match status" value="1"/>
</dbReference>
<feature type="region of interest" description="Disordered" evidence="5">
    <location>
        <begin position="194"/>
        <end position="224"/>
    </location>
</feature>
<dbReference type="PROSITE" id="PS50297">
    <property type="entry name" value="ANK_REP_REGION"/>
    <property type="match status" value="2"/>
</dbReference>
<feature type="repeat" description="ANK" evidence="4">
    <location>
        <begin position="107"/>
        <end position="139"/>
    </location>
</feature>
<name>A0A6V3JJJ0_9EUKA</name>
<dbReference type="SUPFAM" id="SSF48403">
    <property type="entry name" value="Ankyrin repeat"/>
    <property type="match status" value="1"/>
</dbReference>
<organism evidence="8">
    <name type="scientific">Lotharella globosa</name>
    <dbReference type="NCBI Taxonomy" id="91324"/>
    <lineage>
        <taxon>Eukaryota</taxon>
        <taxon>Sar</taxon>
        <taxon>Rhizaria</taxon>
        <taxon>Cercozoa</taxon>
        <taxon>Chlorarachniophyceae</taxon>
        <taxon>Lotharella</taxon>
    </lineage>
</organism>
<dbReference type="CDD" id="cd00067">
    <property type="entry name" value="GAL4"/>
    <property type="match status" value="1"/>
</dbReference>
<dbReference type="PROSITE" id="PS00463">
    <property type="entry name" value="ZN2_CY6_FUNGAL_1"/>
    <property type="match status" value="1"/>
</dbReference>
<accession>A0A6V3JJJ0</accession>
<dbReference type="AlphaFoldDB" id="A0A6V3JJJ0"/>
<evidence type="ECO:0000313" key="8">
    <source>
        <dbReference type="EMBL" id="CAE0651453.1"/>
    </source>
</evidence>
<dbReference type="SMART" id="SM00066">
    <property type="entry name" value="GAL4"/>
    <property type="match status" value="1"/>
</dbReference>
<dbReference type="Pfam" id="PF12796">
    <property type="entry name" value="Ank_2"/>
    <property type="match status" value="1"/>
</dbReference>
<dbReference type="PROSITE" id="PS50048">
    <property type="entry name" value="ZN2_CY6_FUNGAL_2"/>
    <property type="match status" value="1"/>
</dbReference>
<dbReference type="Pfam" id="PF00172">
    <property type="entry name" value="Zn_clus"/>
    <property type="match status" value="1"/>
</dbReference>
<dbReference type="PRINTS" id="PR01415">
    <property type="entry name" value="ANKYRIN"/>
</dbReference>
<dbReference type="InterPro" id="IPR001138">
    <property type="entry name" value="Zn2Cys6_DnaBD"/>
</dbReference>
<proteinExistence type="predicted"/>
<dbReference type="PROSITE" id="PS50088">
    <property type="entry name" value="ANK_REPEAT"/>
    <property type="match status" value="2"/>
</dbReference>
<dbReference type="GO" id="GO:0008270">
    <property type="term" value="F:zinc ion binding"/>
    <property type="evidence" value="ECO:0007669"/>
    <property type="project" value="InterPro"/>
</dbReference>
<feature type="repeat" description="ANK" evidence="4">
    <location>
        <begin position="140"/>
        <end position="172"/>
    </location>
</feature>
<dbReference type="SMART" id="SM00248">
    <property type="entry name" value="ANK"/>
    <property type="match status" value="4"/>
</dbReference>
<evidence type="ECO:0000256" key="2">
    <source>
        <dbReference type="ARBA" id="ARBA00023043"/>
    </source>
</evidence>
<dbReference type="InterPro" id="IPR036427">
    <property type="entry name" value="Bromodomain-like_sf"/>
</dbReference>
<keyword evidence="1" id="KW-0677">Repeat</keyword>
<protein>
    <recommendedName>
        <fullName evidence="6">Zn(2)-C6 fungal-type domain-containing protein</fullName>
    </recommendedName>
</protein>
<gene>
    <name evidence="7" type="ORF">LGLO00237_LOCUS4925</name>
    <name evidence="8" type="ORF">LGLO00237_LOCUS4927</name>
</gene>
<evidence type="ECO:0000313" key="7">
    <source>
        <dbReference type="EMBL" id="CAE0651450.1"/>
    </source>
</evidence>
<reference evidence="8" key="1">
    <citation type="submission" date="2021-01" db="EMBL/GenBank/DDBJ databases">
        <authorList>
            <person name="Corre E."/>
            <person name="Pelletier E."/>
            <person name="Niang G."/>
            <person name="Scheremetjew M."/>
            <person name="Finn R."/>
            <person name="Kale V."/>
            <person name="Holt S."/>
            <person name="Cochrane G."/>
            <person name="Meng A."/>
            <person name="Brown T."/>
            <person name="Cohen L."/>
        </authorList>
    </citation>
    <scope>NUCLEOTIDE SEQUENCE</scope>
    <source>
        <strain evidence="8">CCCM811</strain>
    </source>
</reference>
<dbReference type="InterPro" id="IPR002110">
    <property type="entry name" value="Ankyrin_rpt"/>
</dbReference>
<evidence type="ECO:0000256" key="1">
    <source>
        <dbReference type="ARBA" id="ARBA00022737"/>
    </source>
</evidence>
<dbReference type="SUPFAM" id="SSF47370">
    <property type="entry name" value="Bromodomain"/>
    <property type="match status" value="1"/>
</dbReference>
<keyword evidence="2 4" id="KW-0040">ANK repeat</keyword>
<evidence type="ECO:0000256" key="3">
    <source>
        <dbReference type="ARBA" id="ARBA00023117"/>
    </source>
</evidence>
<dbReference type="Gene3D" id="4.10.240.10">
    <property type="entry name" value="Zn(2)-C6 fungal-type DNA-binding domain"/>
    <property type="match status" value="1"/>
</dbReference>
<evidence type="ECO:0000259" key="6">
    <source>
        <dbReference type="PROSITE" id="PS50048"/>
    </source>
</evidence>